<dbReference type="PANTHER" id="PTHR43162">
    <property type="match status" value="1"/>
</dbReference>
<dbReference type="InterPro" id="IPR036291">
    <property type="entry name" value="NAD(P)-bd_dom_sf"/>
</dbReference>
<dbReference type="PANTHER" id="PTHR43162:SF1">
    <property type="entry name" value="PRESTALK A DIFFERENTIATION PROTEIN A"/>
    <property type="match status" value="1"/>
</dbReference>
<dbReference type="STRING" id="1423734.FC83_GL003002"/>
<proteinExistence type="predicted"/>
<dbReference type="OrthoDB" id="2149806at2"/>
<feature type="domain" description="NAD(P)-binding" evidence="1">
    <location>
        <begin position="7"/>
        <end position="193"/>
    </location>
</feature>
<evidence type="ECO:0000313" key="3">
    <source>
        <dbReference type="Proteomes" id="UP000051236"/>
    </source>
</evidence>
<evidence type="ECO:0000313" key="2">
    <source>
        <dbReference type="EMBL" id="KRM36251.1"/>
    </source>
</evidence>
<keyword evidence="3" id="KW-1185">Reference proteome</keyword>
<dbReference type="EMBL" id="AZGA01000005">
    <property type="protein sequence ID" value="KRM36251.1"/>
    <property type="molecule type" value="Genomic_DNA"/>
</dbReference>
<reference evidence="2 3" key="1">
    <citation type="journal article" date="2015" name="Genome Announc.">
        <title>Expanding the biotechnology potential of lactobacilli through comparative genomics of 213 strains and associated genera.</title>
        <authorList>
            <person name="Sun Z."/>
            <person name="Harris H.M."/>
            <person name="McCann A."/>
            <person name="Guo C."/>
            <person name="Argimon S."/>
            <person name="Zhang W."/>
            <person name="Yang X."/>
            <person name="Jeffery I.B."/>
            <person name="Cooney J.C."/>
            <person name="Kagawa T.F."/>
            <person name="Liu W."/>
            <person name="Song Y."/>
            <person name="Salvetti E."/>
            <person name="Wrobel A."/>
            <person name="Rasinkangas P."/>
            <person name="Parkhill J."/>
            <person name="Rea M.C."/>
            <person name="O'Sullivan O."/>
            <person name="Ritari J."/>
            <person name="Douillard F.P."/>
            <person name="Paul Ross R."/>
            <person name="Yang R."/>
            <person name="Briner A.E."/>
            <person name="Felis G.E."/>
            <person name="de Vos W.M."/>
            <person name="Barrangou R."/>
            <person name="Klaenhammer T.R."/>
            <person name="Caufield P.W."/>
            <person name="Cui Y."/>
            <person name="Zhang H."/>
            <person name="O'Toole P.W."/>
        </authorList>
    </citation>
    <scope>NUCLEOTIDE SEQUENCE [LARGE SCALE GENOMIC DNA]</scope>
    <source>
        <strain evidence="2 3">DSM 18527</strain>
    </source>
</reference>
<dbReference type="SUPFAM" id="SSF51735">
    <property type="entry name" value="NAD(P)-binding Rossmann-fold domains"/>
    <property type="match status" value="1"/>
</dbReference>
<dbReference type="Proteomes" id="UP000051236">
    <property type="component" value="Unassembled WGS sequence"/>
</dbReference>
<comment type="caution">
    <text evidence="2">The sequence shown here is derived from an EMBL/GenBank/DDBJ whole genome shotgun (WGS) entry which is preliminary data.</text>
</comment>
<dbReference type="PATRIC" id="fig|1423734.3.peg.3054"/>
<dbReference type="Gene3D" id="3.90.25.10">
    <property type="entry name" value="UDP-galactose 4-epimerase, domain 1"/>
    <property type="match status" value="1"/>
</dbReference>
<name>X0PQJ1_9LACO</name>
<dbReference type="RefSeq" id="WP_035452867.1">
    <property type="nucleotide sequence ID" value="NZ_AZGA01000005.1"/>
</dbReference>
<dbReference type="Gene3D" id="3.40.50.720">
    <property type="entry name" value="NAD(P)-binding Rossmann-like Domain"/>
    <property type="match status" value="1"/>
</dbReference>
<accession>X0PQJ1</accession>
<evidence type="ECO:0000259" key="1">
    <source>
        <dbReference type="Pfam" id="PF13460"/>
    </source>
</evidence>
<dbReference type="Pfam" id="PF13460">
    <property type="entry name" value="NAD_binding_10"/>
    <property type="match status" value="1"/>
</dbReference>
<organism evidence="2 3">
    <name type="scientific">Agrilactobacillus composti DSM 18527 = JCM 14202</name>
    <dbReference type="NCBI Taxonomy" id="1423734"/>
    <lineage>
        <taxon>Bacteria</taxon>
        <taxon>Bacillati</taxon>
        <taxon>Bacillota</taxon>
        <taxon>Bacilli</taxon>
        <taxon>Lactobacillales</taxon>
        <taxon>Lactobacillaceae</taxon>
        <taxon>Agrilactobacillus</taxon>
    </lineage>
</organism>
<dbReference type="AlphaFoldDB" id="X0PQJ1"/>
<gene>
    <name evidence="2" type="ORF">FC83_GL003002</name>
</gene>
<dbReference type="InterPro" id="IPR051604">
    <property type="entry name" value="Ergot_Alk_Oxidoreductase"/>
</dbReference>
<protein>
    <recommendedName>
        <fullName evidence="1">NAD(P)-binding domain-containing protein</fullName>
    </recommendedName>
</protein>
<dbReference type="eggNOG" id="COG0702">
    <property type="taxonomic scope" value="Bacteria"/>
</dbReference>
<sequence length="307" mass="33120">MKITMLGSLGHINQIVIPQLIAAGHTVTVITSSPKRVAAIEALGATAAVGTMADGQFLTQQFQNQDVVYLMISGPAFNTTDMIAGAKAQGEIFYQAIQTAQVKNVVDLSSIGADAGPEAGALYAYHFIEDQLKQLTDVNLAFVRPVGFYSNLYSHLSNIKAHHRLATPNDPNLLAAYVAPADIAAVILPLLTQTPAGVSVHYAISDMFTLNEFVTTLQQTPALADLKIDLISDAQYAAALATNKLPQTVIDNFVQMVRFERDPEKVYRDLKQHHPTYGHVKLADFARAYVQAILGDADDAKANTIVS</sequence>
<dbReference type="InterPro" id="IPR016040">
    <property type="entry name" value="NAD(P)-bd_dom"/>
</dbReference>